<evidence type="ECO:0000313" key="1">
    <source>
        <dbReference type="EMBL" id="PYI35464.1"/>
    </source>
</evidence>
<accession>A0A2V5IMG9</accession>
<proteinExistence type="predicted"/>
<keyword evidence="2" id="KW-1185">Reference proteome</keyword>
<name>A0A2V5IMG9_9EURO</name>
<dbReference type="AlphaFoldDB" id="A0A2V5IMG9"/>
<sequence>MLLLLCNHRAPGPRLSVEESGGDESLASSGIRSKALKILCKDFRAVSTQHVEPAGQASKTIAKGIGPSSLCRSWYFQEIGQWCCILLGAIRTDNDASRAREMSDSAAA</sequence>
<organism evidence="1 2">
    <name type="scientific">Aspergillus indologenus CBS 114.80</name>
    <dbReference type="NCBI Taxonomy" id="1450541"/>
    <lineage>
        <taxon>Eukaryota</taxon>
        <taxon>Fungi</taxon>
        <taxon>Dikarya</taxon>
        <taxon>Ascomycota</taxon>
        <taxon>Pezizomycotina</taxon>
        <taxon>Eurotiomycetes</taxon>
        <taxon>Eurotiomycetidae</taxon>
        <taxon>Eurotiales</taxon>
        <taxon>Aspergillaceae</taxon>
        <taxon>Aspergillus</taxon>
        <taxon>Aspergillus subgen. Circumdati</taxon>
    </lineage>
</organism>
<dbReference type="EMBL" id="KZ825469">
    <property type="protein sequence ID" value="PYI35464.1"/>
    <property type="molecule type" value="Genomic_DNA"/>
</dbReference>
<gene>
    <name evidence="1" type="ORF">BP00DRAFT_234972</name>
</gene>
<protein>
    <submittedName>
        <fullName evidence="1">Uncharacterized protein</fullName>
    </submittedName>
</protein>
<reference evidence="1 2" key="1">
    <citation type="submission" date="2018-02" db="EMBL/GenBank/DDBJ databases">
        <title>The genomes of Aspergillus section Nigri reveals drivers in fungal speciation.</title>
        <authorList>
            <consortium name="DOE Joint Genome Institute"/>
            <person name="Vesth T.C."/>
            <person name="Nybo J."/>
            <person name="Theobald S."/>
            <person name="Brandl J."/>
            <person name="Frisvad J.C."/>
            <person name="Nielsen K.F."/>
            <person name="Lyhne E.K."/>
            <person name="Kogle M.E."/>
            <person name="Kuo A."/>
            <person name="Riley R."/>
            <person name="Clum A."/>
            <person name="Nolan M."/>
            <person name="Lipzen A."/>
            <person name="Salamov A."/>
            <person name="Henrissat B."/>
            <person name="Wiebenga A."/>
            <person name="De vries R.P."/>
            <person name="Grigoriev I.V."/>
            <person name="Mortensen U.H."/>
            <person name="Andersen M.R."/>
            <person name="Baker S.E."/>
        </authorList>
    </citation>
    <scope>NUCLEOTIDE SEQUENCE [LARGE SCALE GENOMIC DNA]</scope>
    <source>
        <strain evidence="1 2">CBS 114.80</strain>
    </source>
</reference>
<dbReference type="Proteomes" id="UP000248817">
    <property type="component" value="Unassembled WGS sequence"/>
</dbReference>
<evidence type="ECO:0000313" key="2">
    <source>
        <dbReference type="Proteomes" id="UP000248817"/>
    </source>
</evidence>